<evidence type="ECO:0000313" key="2">
    <source>
        <dbReference type="EMBL" id="KAJ7304624.1"/>
    </source>
</evidence>
<dbReference type="SUPFAM" id="SSF52047">
    <property type="entry name" value="RNI-like"/>
    <property type="match status" value="1"/>
</dbReference>
<dbReference type="InterPro" id="IPR032675">
    <property type="entry name" value="LRR_dom_sf"/>
</dbReference>
<dbReference type="AlphaFoldDB" id="A0AAD6Z2J8"/>
<dbReference type="CDD" id="cd09917">
    <property type="entry name" value="F-box_SF"/>
    <property type="match status" value="1"/>
</dbReference>
<dbReference type="SUPFAM" id="SSF81383">
    <property type="entry name" value="F-box domain"/>
    <property type="match status" value="1"/>
</dbReference>
<dbReference type="Gene3D" id="1.20.1280.50">
    <property type="match status" value="1"/>
</dbReference>
<dbReference type="EMBL" id="JARIHO010000100">
    <property type="protein sequence ID" value="KAJ7304624.1"/>
    <property type="molecule type" value="Genomic_DNA"/>
</dbReference>
<keyword evidence="3" id="KW-1185">Reference proteome</keyword>
<dbReference type="Pfam" id="PF12937">
    <property type="entry name" value="F-box-like"/>
    <property type="match status" value="1"/>
</dbReference>
<dbReference type="InterPro" id="IPR036047">
    <property type="entry name" value="F-box-like_dom_sf"/>
</dbReference>
<accession>A0AAD6Z2J8</accession>
<dbReference type="Proteomes" id="UP001218218">
    <property type="component" value="Unassembled WGS sequence"/>
</dbReference>
<dbReference type="InterPro" id="IPR001810">
    <property type="entry name" value="F-box_dom"/>
</dbReference>
<proteinExistence type="predicted"/>
<protein>
    <recommendedName>
        <fullName evidence="1">F-box domain-containing protein</fullName>
    </recommendedName>
</protein>
<dbReference type="Gene3D" id="3.80.10.10">
    <property type="entry name" value="Ribonuclease Inhibitor"/>
    <property type="match status" value="1"/>
</dbReference>
<evidence type="ECO:0000313" key="3">
    <source>
        <dbReference type="Proteomes" id="UP001218218"/>
    </source>
</evidence>
<evidence type="ECO:0000259" key="1">
    <source>
        <dbReference type="Pfam" id="PF12937"/>
    </source>
</evidence>
<gene>
    <name evidence="2" type="ORF">DFH08DRAFT_903100</name>
</gene>
<comment type="caution">
    <text evidence="2">The sequence shown here is derived from an EMBL/GenBank/DDBJ whole genome shotgun (WGS) entry which is preliminary data.</text>
</comment>
<name>A0AAD6Z2J8_9AGAR</name>
<feature type="domain" description="F-box" evidence="1">
    <location>
        <begin position="7"/>
        <end position="44"/>
    </location>
</feature>
<organism evidence="2 3">
    <name type="scientific">Mycena albidolilacea</name>
    <dbReference type="NCBI Taxonomy" id="1033008"/>
    <lineage>
        <taxon>Eukaryota</taxon>
        <taxon>Fungi</taxon>
        <taxon>Dikarya</taxon>
        <taxon>Basidiomycota</taxon>
        <taxon>Agaricomycotina</taxon>
        <taxon>Agaricomycetes</taxon>
        <taxon>Agaricomycetidae</taxon>
        <taxon>Agaricales</taxon>
        <taxon>Marasmiineae</taxon>
        <taxon>Mycenaceae</taxon>
        <taxon>Mycena</taxon>
    </lineage>
</organism>
<reference evidence="2" key="1">
    <citation type="submission" date="2023-03" db="EMBL/GenBank/DDBJ databases">
        <title>Massive genome expansion in bonnet fungi (Mycena s.s.) driven by repeated elements and novel gene families across ecological guilds.</title>
        <authorList>
            <consortium name="Lawrence Berkeley National Laboratory"/>
            <person name="Harder C.B."/>
            <person name="Miyauchi S."/>
            <person name="Viragh M."/>
            <person name="Kuo A."/>
            <person name="Thoen E."/>
            <person name="Andreopoulos B."/>
            <person name="Lu D."/>
            <person name="Skrede I."/>
            <person name="Drula E."/>
            <person name="Henrissat B."/>
            <person name="Morin E."/>
            <person name="Kohler A."/>
            <person name="Barry K."/>
            <person name="LaButti K."/>
            <person name="Morin E."/>
            <person name="Salamov A."/>
            <person name="Lipzen A."/>
            <person name="Mereny Z."/>
            <person name="Hegedus B."/>
            <person name="Baldrian P."/>
            <person name="Stursova M."/>
            <person name="Weitz H."/>
            <person name="Taylor A."/>
            <person name="Grigoriev I.V."/>
            <person name="Nagy L.G."/>
            <person name="Martin F."/>
            <person name="Kauserud H."/>
        </authorList>
    </citation>
    <scope>NUCLEOTIDE SEQUENCE</scope>
    <source>
        <strain evidence="2">CBHHK002</strain>
    </source>
</reference>
<sequence>MHPTVPRIPPELCELIVEQLSDSPKDLLACSLVCREWFILARNHTTIYLSAQNVSGFLDLLELSTTTVFYNIRRLEVFAWGAEERVHLPILQILPQFQRLYSLVLWCPFPYGLPDLPWLTELELSGTFRSYASFVHFMSNLPVLQSLVLDDVQWADIPQLPLSFPSLDLRTLSLDFGMRAPIEAIMLPIRTRSLTLGLWSHGSFPITWLQRVPTYLHRLGGHLHHLNLRCDSDEHIHHVSAMDFHHNVGLQHLEIGEAVRLNVVGESSEVDVSPFLERLLARVAPHCRLQTLTLGVQTVNATARTSFLQFAQLLDTPQFSALREIQFIVHGSPFVLRASARAARERFELLLPAILPACATRQVVCIDGEDPDEVWC</sequence>